<keyword evidence="2" id="KW-0812">Transmembrane</keyword>
<dbReference type="VEuPathDB" id="FungiDB:FUN_014957"/>
<protein>
    <submittedName>
        <fullName evidence="3">Uncharacterized protein</fullName>
    </submittedName>
</protein>
<feature type="region of interest" description="Disordered" evidence="1">
    <location>
        <begin position="118"/>
        <end position="146"/>
    </location>
</feature>
<keyword evidence="2" id="KW-0472">Membrane</keyword>
<comment type="caution">
    <text evidence="3">The sequence shown here is derived from an EMBL/GenBank/DDBJ whole genome shotgun (WGS) entry which is preliminary data.</text>
</comment>
<keyword evidence="4" id="KW-1185">Reference proteome</keyword>
<dbReference type="AlphaFoldDB" id="A0A2I1HA01"/>
<keyword evidence="2" id="KW-1133">Transmembrane helix</keyword>
<dbReference type="VEuPathDB" id="FungiDB:RhiirA1_408474"/>
<proteinExistence type="predicted"/>
<evidence type="ECO:0000313" key="3">
    <source>
        <dbReference type="EMBL" id="PKY55706.1"/>
    </source>
</evidence>
<name>A0A2I1HA01_9GLOM</name>
<reference evidence="3 4" key="1">
    <citation type="submission" date="2015-10" db="EMBL/GenBank/DDBJ databases">
        <title>Genome analyses suggest a sexual origin of heterokaryosis in a supposedly ancient asexual fungus.</title>
        <authorList>
            <person name="Ropars J."/>
            <person name="Sedzielewska K."/>
            <person name="Noel J."/>
            <person name="Charron P."/>
            <person name="Farinelli L."/>
            <person name="Marton T."/>
            <person name="Kruger M."/>
            <person name="Pelin A."/>
            <person name="Brachmann A."/>
            <person name="Corradi N."/>
        </authorList>
    </citation>
    <scope>NUCLEOTIDE SEQUENCE [LARGE SCALE GENOMIC DNA]</scope>
    <source>
        <strain evidence="3 4">A4</strain>
    </source>
</reference>
<evidence type="ECO:0000256" key="2">
    <source>
        <dbReference type="SAM" id="Phobius"/>
    </source>
</evidence>
<dbReference type="EMBL" id="LLXI01001935">
    <property type="protein sequence ID" value="PKY55706.1"/>
    <property type="molecule type" value="Genomic_DNA"/>
</dbReference>
<feature type="compositionally biased region" description="Polar residues" evidence="1">
    <location>
        <begin position="118"/>
        <end position="142"/>
    </location>
</feature>
<dbReference type="Proteomes" id="UP000234323">
    <property type="component" value="Unassembled WGS sequence"/>
</dbReference>
<gene>
    <name evidence="3" type="ORF">RhiirA4_410737</name>
</gene>
<evidence type="ECO:0000313" key="4">
    <source>
        <dbReference type="Proteomes" id="UP000234323"/>
    </source>
</evidence>
<evidence type="ECO:0000256" key="1">
    <source>
        <dbReference type="SAM" id="MobiDB-lite"/>
    </source>
</evidence>
<dbReference type="VEuPathDB" id="FungiDB:RhiirFUN_012132"/>
<feature type="transmembrane region" description="Helical" evidence="2">
    <location>
        <begin position="29"/>
        <end position="50"/>
    </location>
</feature>
<organism evidence="3 4">
    <name type="scientific">Rhizophagus irregularis</name>
    <dbReference type="NCBI Taxonomy" id="588596"/>
    <lineage>
        <taxon>Eukaryota</taxon>
        <taxon>Fungi</taxon>
        <taxon>Fungi incertae sedis</taxon>
        <taxon>Mucoromycota</taxon>
        <taxon>Glomeromycotina</taxon>
        <taxon>Glomeromycetes</taxon>
        <taxon>Glomerales</taxon>
        <taxon>Glomeraceae</taxon>
        <taxon>Rhizophagus</taxon>
    </lineage>
</organism>
<sequence length="214" mass="23943">MNISFISAVVFLILSGAVQFLLPTLVNFWVQLVLGNVATATACIIIIVVLQDKTIREHIQWARNRSADLRINIGGGTDQMTTINIPPTPPTPQTPQTPQTLTSMTSLIRNLTTINELPTRNDMNSISSNRPSTEYRGSNRFSGANYPNRFSGANNYHRYSGNYSNRFSSAGNSNRFSSSNNSNRRFSSARESMYSIYTSVNDMNYSNQYFLDTL</sequence>
<accession>A0A2I1HA01</accession>